<comment type="caution">
    <text evidence="4">The sequence shown here is derived from an EMBL/GenBank/DDBJ whole genome shotgun (WGS) entry which is preliminary data.</text>
</comment>
<sequence length="671" mass="73364">MRTAALLLFLALGAAVLADPVTDRWNLNYPDDQNYSPFWRLLCKTRPIYTGRADPIIVQGSWAGHVFGSAGFSKSRPGQTPLEFYNDLVNASCTSCNIAKMDMSVYWHPELYYRRPDGTGYEIVKGEGLTVYYLSRRGGKPNWWIPFPKGFRMIAGNQERRSFDPNNVGHKAISYSCYGGNGFTGTPVEMHGFPGYQNKSIGCSAIRLQIFFPSCWNGRDLDVPDHTSHMSYPIGDGISQGDCPSTHPYRLPGIFFEAFYNTGDYPHGDGRTEWPFVLSQSDLTGYGMHGDFVSGWDEEALHRALHEPTCNCGNVDCCNVFKANQQGAGLQCPMDKPMGFFEDVGLSTAISQLPGCNRFTGVGPNAPGCPPPSPATFTGSTGIHRVFIASGNQGILTPPWNEPWDQVTIHRNVLDLDNVWRVLDIGGGVVTFQNSLSRGWLVHWVDTEVLSMQQAEKDVVKNDWYHWSVVDQGNGLSLVKSLKDGSYLTYRSDGKVTAEKRTNGTSQLWVYSDKTRWTPDGQPQPDPTAAPTTATPSTTVAPQPTSILTEGAYKLKLTGGGQFVKSDSQGNIKLSDDGSVFVIRAMGNQGYSIFSSASQRFVCADGAGSDFLIANRGAASGWETFQLSSVGSSWTVQSSTNNKYVARQSNGKLMATGVSPGADSLWTLISA</sequence>
<protein>
    <recommendedName>
        <fullName evidence="3">DUF1996 domain-containing protein</fullName>
    </recommendedName>
</protein>
<feature type="signal peptide" evidence="2">
    <location>
        <begin position="1"/>
        <end position="18"/>
    </location>
</feature>
<feature type="region of interest" description="Disordered" evidence="1">
    <location>
        <begin position="515"/>
        <end position="543"/>
    </location>
</feature>
<dbReference type="OrthoDB" id="74764at2759"/>
<dbReference type="CDD" id="cd00257">
    <property type="entry name" value="beta-trefoil_FSCN-like"/>
    <property type="match status" value="1"/>
</dbReference>
<keyword evidence="2" id="KW-0732">Signal</keyword>
<organism evidence="4 5">
    <name type="scientific">Planoprotostelium fungivorum</name>
    <dbReference type="NCBI Taxonomy" id="1890364"/>
    <lineage>
        <taxon>Eukaryota</taxon>
        <taxon>Amoebozoa</taxon>
        <taxon>Evosea</taxon>
        <taxon>Variosea</taxon>
        <taxon>Cavosteliida</taxon>
        <taxon>Cavosteliaceae</taxon>
        <taxon>Planoprotostelium</taxon>
    </lineage>
</organism>
<evidence type="ECO:0000256" key="1">
    <source>
        <dbReference type="SAM" id="MobiDB-lite"/>
    </source>
</evidence>
<gene>
    <name evidence="4" type="ORF">PROFUN_00186</name>
</gene>
<accession>A0A2P6P0W1</accession>
<proteinExistence type="predicted"/>
<evidence type="ECO:0000313" key="5">
    <source>
        <dbReference type="Proteomes" id="UP000241769"/>
    </source>
</evidence>
<dbReference type="Gene3D" id="2.80.10.50">
    <property type="match status" value="1"/>
</dbReference>
<dbReference type="PANTHER" id="PTHR43662">
    <property type="match status" value="1"/>
</dbReference>
<dbReference type="PANTHER" id="PTHR43662:SF3">
    <property type="entry name" value="DOMAIN PROTEIN, PUTATIVE (AFU_ORTHOLOGUE AFUA_6G11970)-RELATED"/>
    <property type="match status" value="1"/>
</dbReference>
<dbReference type="InterPro" id="IPR008999">
    <property type="entry name" value="Actin-crosslinking"/>
</dbReference>
<evidence type="ECO:0000259" key="3">
    <source>
        <dbReference type="Pfam" id="PF09362"/>
    </source>
</evidence>
<dbReference type="SUPFAM" id="SSF50405">
    <property type="entry name" value="Actin-crosslinking proteins"/>
    <property type="match status" value="1"/>
</dbReference>
<dbReference type="InParanoid" id="A0A2P6P0W1"/>
<dbReference type="EMBL" id="MDYQ01000001">
    <property type="protein sequence ID" value="PRP89844.1"/>
    <property type="molecule type" value="Genomic_DNA"/>
</dbReference>
<dbReference type="Pfam" id="PF09362">
    <property type="entry name" value="DUF1996"/>
    <property type="match status" value="1"/>
</dbReference>
<evidence type="ECO:0000256" key="2">
    <source>
        <dbReference type="SAM" id="SignalP"/>
    </source>
</evidence>
<feature type="chain" id="PRO_5015149648" description="DUF1996 domain-containing protein" evidence="2">
    <location>
        <begin position="19"/>
        <end position="671"/>
    </location>
</feature>
<reference evidence="4 5" key="1">
    <citation type="journal article" date="2018" name="Genome Biol. Evol.">
        <title>Multiple Roots of Fruiting Body Formation in Amoebozoa.</title>
        <authorList>
            <person name="Hillmann F."/>
            <person name="Forbes G."/>
            <person name="Novohradska S."/>
            <person name="Ferling I."/>
            <person name="Riege K."/>
            <person name="Groth M."/>
            <person name="Westermann M."/>
            <person name="Marz M."/>
            <person name="Spaller T."/>
            <person name="Winckler T."/>
            <person name="Schaap P."/>
            <person name="Glockner G."/>
        </authorList>
    </citation>
    <scope>NUCLEOTIDE SEQUENCE [LARGE SCALE GENOMIC DNA]</scope>
    <source>
        <strain evidence="4 5">Jena</strain>
    </source>
</reference>
<feature type="compositionally biased region" description="Low complexity" evidence="1">
    <location>
        <begin position="529"/>
        <end position="543"/>
    </location>
</feature>
<dbReference type="InterPro" id="IPR018535">
    <property type="entry name" value="DUF1996"/>
</dbReference>
<dbReference type="Proteomes" id="UP000241769">
    <property type="component" value="Unassembled WGS sequence"/>
</dbReference>
<name>A0A2P6P0W1_9EUKA</name>
<dbReference type="AlphaFoldDB" id="A0A2P6P0W1"/>
<feature type="domain" description="DUF1996" evidence="3">
    <location>
        <begin position="54"/>
        <end position="296"/>
    </location>
</feature>
<keyword evidence="5" id="KW-1185">Reference proteome</keyword>
<evidence type="ECO:0000313" key="4">
    <source>
        <dbReference type="EMBL" id="PRP89844.1"/>
    </source>
</evidence>